<evidence type="ECO:0000256" key="3">
    <source>
        <dbReference type="ARBA" id="ARBA00022679"/>
    </source>
</evidence>
<reference evidence="4 5" key="1">
    <citation type="submission" date="2014-04" db="EMBL/GenBank/DDBJ databases">
        <authorList>
            <consortium name="DOE Joint Genome Institute"/>
            <person name="Kuo A."/>
            <person name="Ruytinx J."/>
            <person name="Rineau F."/>
            <person name="Colpaert J."/>
            <person name="Kohler A."/>
            <person name="Nagy L.G."/>
            <person name="Floudas D."/>
            <person name="Copeland A."/>
            <person name="Barry K.W."/>
            <person name="Cichocki N."/>
            <person name="Veneault-Fourrey C."/>
            <person name="LaButti K."/>
            <person name="Lindquist E.A."/>
            <person name="Lipzen A."/>
            <person name="Lundell T."/>
            <person name="Morin E."/>
            <person name="Murat C."/>
            <person name="Sun H."/>
            <person name="Tunlid A."/>
            <person name="Henrissat B."/>
            <person name="Grigoriev I.V."/>
            <person name="Hibbett D.S."/>
            <person name="Martin F."/>
            <person name="Nordberg H.P."/>
            <person name="Cantor M.N."/>
            <person name="Hua S.X."/>
        </authorList>
    </citation>
    <scope>NUCLEOTIDE SEQUENCE [LARGE SCALE GENOMIC DNA]</scope>
    <source>
        <strain evidence="4 5">UH-Slu-Lm8-n1</strain>
    </source>
</reference>
<evidence type="ECO:0000256" key="2">
    <source>
        <dbReference type="ARBA" id="ARBA00022676"/>
    </source>
</evidence>
<dbReference type="HOGENOM" id="CLU_038385_0_0_1"/>
<dbReference type="EMBL" id="KN835505">
    <property type="protein sequence ID" value="KIK36719.1"/>
    <property type="molecule type" value="Genomic_DNA"/>
</dbReference>
<dbReference type="CDD" id="cd04194">
    <property type="entry name" value="GT8_A4GalT_like"/>
    <property type="match status" value="1"/>
</dbReference>
<comment type="similarity">
    <text evidence="1">Belongs to the glycosyltransferase 8 family.</text>
</comment>
<dbReference type="SUPFAM" id="SSF53335">
    <property type="entry name" value="S-adenosyl-L-methionine-dependent methyltransferases"/>
    <property type="match status" value="1"/>
</dbReference>
<evidence type="ECO:0000313" key="5">
    <source>
        <dbReference type="Proteomes" id="UP000054485"/>
    </source>
</evidence>
<dbReference type="GO" id="GO:0016757">
    <property type="term" value="F:glycosyltransferase activity"/>
    <property type="evidence" value="ECO:0007669"/>
    <property type="project" value="UniProtKB-KW"/>
</dbReference>
<dbReference type="InterPro" id="IPR050748">
    <property type="entry name" value="Glycosyltrans_8_dom-fam"/>
</dbReference>
<gene>
    <name evidence="4" type="ORF">CY34DRAFT_93909</name>
</gene>
<dbReference type="InterPro" id="IPR002495">
    <property type="entry name" value="Glyco_trans_8"/>
</dbReference>
<evidence type="ECO:0000313" key="4">
    <source>
        <dbReference type="EMBL" id="KIK36719.1"/>
    </source>
</evidence>
<evidence type="ECO:0000256" key="1">
    <source>
        <dbReference type="ARBA" id="ARBA00006351"/>
    </source>
</evidence>
<dbReference type="GO" id="GO:0005794">
    <property type="term" value="C:Golgi apparatus"/>
    <property type="evidence" value="ECO:0007669"/>
    <property type="project" value="TreeGrafter"/>
</dbReference>
<keyword evidence="5" id="KW-1185">Reference proteome</keyword>
<keyword evidence="2" id="KW-0328">Glycosyltransferase</keyword>
<keyword evidence="3 4" id="KW-0808">Transferase</keyword>
<sequence length="539" mass="60494">MSASTVTDLSASTNEYEFTPSQDWFTQNIPYWKSLFPLVTSPEPRILEIGSWEGRSAVFLLTTLCAQGGEIVCIDHFDLMHTPAGRERHRKLSQNLLQTGRPFRILPQFSVPALYALLEEEIARDTSTGFDWVYVDGSHRADDTLLDAELAWRLAREGCIFIFDDYNWPEQPVESVHHPRRGIDAFLALHAGEYEHLSKTAEQYQMILRKTGEMRIGFLVEQSAEQRFASALSLGIYLVLAIDTSYAMAAAVTIRSAIEKTVGRMTIYIVDCGISVEDKEKIKSSLPERHNVTLIFLDLPTASLTSELGVVWAKIDMIKILPVERALYLDADMLVRRSLEELWNTDLEGSSIGAAVDVGFPLGHDGVSQKRYFNSGMLLIDLAKARTRLSELEARVHEMKDARFRDQDVLNVHFAGDWAEVNLGWNAQGLGTYAEIGSADRDTLALGDMKDPGVVHFTGPIHPGLVAVLNPFVQPYTSKPWGYAGAPGHPFKDEWWGALNETVWAGWQGSTQYHEMCEGEKQKAIQDSITKFETRVQFC</sequence>
<proteinExistence type="inferred from homology"/>
<dbReference type="PANTHER" id="PTHR13778:SF13">
    <property type="entry name" value="GALACTURONOSYLTRANSFERASE-LIKE 3-RELATED"/>
    <property type="match status" value="1"/>
</dbReference>
<dbReference type="InParanoid" id="A0A0D0AF24"/>
<dbReference type="Pfam" id="PF13578">
    <property type="entry name" value="Methyltransf_24"/>
    <property type="match status" value="1"/>
</dbReference>
<dbReference type="OrthoDB" id="2014201at2759"/>
<dbReference type="PANTHER" id="PTHR13778">
    <property type="entry name" value="GLYCOSYLTRANSFERASE 8 DOMAIN-CONTAINING PROTEIN"/>
    <property type="match status" value="1"/>
</dbReference>
<dbReference type="Proteomes" id="UP000054485">
    <property type="component" value="Unassembled WGS sequence"/>
</dbReference>
<dbReference type="Gene3D" id="3.90.550.10">
    <property type="entry name" value="Spore Coat Polysaccharide Biosynthesis Protein SpsA, Chain A"/>
    <property type="match status" value="1"/>
</dbReference>
<protein>
    <submittedName>
        <fullName evidence="4">Glycosyltransferase family 8 protein</fullName>
    </submittedName>
</protein>
<dbReference type="Gene3D" id="3.40.50.150">
    <property type="entry name" value="Vaccinia Virus protein VP39"/>
    <property type="match status" value="1"/>
</dbReference>
<accession>A0A0D0AF24</accession>
<dbReference type="SUPFAM" id="SSF53448">
    <property type="entry name" value="Nucleotide-diphospho-sugar transferases"/>
    <property type="match status" value="1"/>
</dbReference>
<dbReference type="STRING" id="930992.A0A0D0AF24"/>
<name>A0A0D0AF24_9AGAM</name>
<dbReference type="InterPro" id="IPR029063">
    <property type="entry name" value="SAM-dependent_MTases_sf"/>
</dbReference>
<dbReference type="AlphaFoldDB" id="A0A0D0AF24"/>
<dbReference type="Pfam" id="PF01501">
    <property type="entry name" value="Glyco_transf_8"/>
    <property type="match status" value="1"/>
</dbReference>
<organism evidence="4 5">
    <name type="scientific">Suillus luteus UH-Slu-Lm8-n1</name>
    <dbReference type="NCBI Taxonomy" id="930992"/>
    <lineage>
        <taxon>Eukaryota</taxon>
        <taxon>Fungi</taxon>
        <taxon>Dikarya</taxon>
        <taxon>Basidiomycota</taxon>
        <taxon>Agaricomycotina</taxon>
        <taxon>Agaricomycetes</taxon>
        <taxon>Agaricomycetidae</taxon>
        <taxon>Boletales</taxon>
        <taxon>Suillineae</taxon>
        <taxon>Suillaceae</taxon>
        <taxon>Suillus</taxon>
    </lineage>
</organism>
<reference evidence="5" key="2">
    <citation type="submission" date="2015-01" db="EMBL/GenBank/DDBJ databases">
        <title>Evolutionary Origins and Diversification of the Mycorrhizal Mutualists.</title>
        <authorList>
            <consortium name="DOE Joint Genome Institute"/>
            <consortium name="Mycorrhizal Genomics Consortium"/>
            <person name="Kohler A."/>
            <person name="Kuo A."/>
            <person name="Nagy L.G."/>
            <person name="Floudas D."/>
            <person name="Copeland A."/>
            <person name="Barry K.W."/>
            <person name="Cichocki N."/>
            <person name="Veneault-Fourrey C."/>
            <person name="LaButti K."/>
            <person name="Lindquist E.A."/>
            <person name="Lipzen A."/>
            <person name="Lundell T."/>
            <person name="Morin E."/>
            <person name="Murat C."/>
            <person name="Riley R."/>
            <person name="Ohm R."/>
            <person name="Sun H."/>
            <person name="Tunlid A."/>
            <person name="Henrissat B."/>
            <person name="Grigoriev I.V."/>
            <person name="Hibbett D.S."/>
            <person name="Martin F."/>
        </authorList>
    </citation>
    <scope>NUCLEOTIDE SEQUENCE [LARGE SCALE GENOMIC DNA]</scope>
    <source>
        <strain evidence="5">UH-Slu-Lm8-n1</strain>
    </source>
</reference>
<dbReference type="InterPro" id="IPR029044">
    <property type="entry name" value="Nucleotide-diphossugar_trans"/>
</dbReference>